<reference evidence="3 4" key="2">
    <citation type="journal article" date="2017" name="Front. Plant Sci.">
        <title>Gene Classification and Mining of Molecular Markers Useful in Red Clover (Trifolium pratense) Breeding.</title>
        <authorList>
            <person name="Istvanek J."/>
            <person name="Dluhosova J."/>
            <person name="Dluhos P."/>
            <person name="Patkova L."/>
            <person name="Nedelnik J."/>
            <person name="Repkova J."/>
        </authorList>
    </citation>
    <scope>NUCLEOTIDE SEQUENCE [LARGE SCALE GENOMIC DNA]</scope>
    <source>
        <strain evidence="4">cv. Tatra</strain>
        <tissue evidence="3">Young leaves</tissue>
    </source>
</reference>
<dbReference type="InterPro" id="IPR050796">
    <property type="entry name" value="SCF_F-box_component"/>
</dbReference>
<name>A0A2K3M599_TRIPR</name>
<evidence type="ECO:0000259" key="2">
    <source>
        <dbReference type="PROSITE" id="PS50181"/>
    </source>
</evidence>
<evidence type="ECO:0000256" key="1">
    <source>
        <dbReference type="SAM" id="MobiDB-lite"/>
    </source>
</evidence>
<dbReference type="Pfam" id="PF00646">
    <property type="entry name" value="F-box"/>
    <property type="match status" value="1"/>
</dbReference>
<evidence type="ECO:0000313" key="4">
    <source>
        <dbReference type="Proteomes" id="UP000236291"/>
    </source>
</evidence>
<reference evidence="3 4" key="1">
    <citation type="journal article" date="2014" name="Am. J. Bot.">
        <title>Genome assembly and annotation for red clover (Trifolium pratense; Fabaceae).</title>
        <authorList>
            <person name="Istvanek J."/>
            <person name="Jaros M."/>
            <person name="Krenek A."/>
            <person name="Repkova J."/>
        </authorList>
    </citation>
    <scope>NUCLEOTIDE SEQUENCE [LARGE SCALE GENOMIC DNA]</scope>
    <source>
        <strain evidence="4">cv. Tatra</strain>
        <tissue evidence="3">Young leaves</tissue>
    </source>
</reference>
<dbReference type="PANTHER" id="PTHR31672:SF10">
    <property type="entry name" value="F-BOX DOMAIN-CONTAINING PROTEIN"/>
    <property type="match status" value="1"/>
</dbReference>
<dbReference type="InterPro" id="IPR001810">
    <property type="entry name" value="F-box_dom"/>
</dbReference>
<dbReference type="SUPFAM" id="SSF81383">
    <property type="entry name" value="F-box domain"/>
    <property type="match status" value="1"/>
</dbReference>
<dbReference type="InterPro" id="IPR036047">
    <property type="entry name" value="F-box-like_dom_sf"/>
</dbReference>
<dbReference type="AlphaFoldDB" id="A0A2K3M599"/>
<dbReference type="InterPro" id="IPR006527">
    <property type="entry name" value="F-box-assoc_dom_typ1"/>
</dbReference>
<evidence type="ECO:0000313" key="3">
    <source>
        <dbReference type="EMBL" id="PNX85971.1"/>
    </source>
</evidence>
<comment type="caution">
    <text evidence="3">The sequence shown here is derived from an EMBL/GenBank/DDBJ whole genome shotgun (WGS) entry which is preliminary data.</text>
</comment>
<protein>
    <submittedName>
        <fullName evidence="3">F-box/kelch-repeat protein</fullName>
    </submittedName>
</protein>
<dbReference type="ExpressionAtlas" id="A0A2K3M599">
    <property type="expression patterns" value="baseline"/>
</dbReference>
<dbReference type="SMART" id="SM00256">
    <property type="entry name" value="FBOX"/>
    <property type="match status" value="1"/>
</dbReference>
<dbReference type="NCBIfam" id="TIGR01640">
    <property type="entry name" value="F_box_assoc_1"/>
    <property type="match status" value="1"/>
</dbReference>
<gene>
    <name evidence="3" type="ORF">L195_g042046</name>
</gene>
<dbReference type="PANTHER" id="PTHR31672">
    <property type="entry name" value="BNACNNG10540D PROTEIN"/>
    <property type="match status" value="1"/>
</dbReference>
<feature type="region of interest" description="Disordered" evidence="1">
    <location>
        <begin position="210"/>
        <end position="230"/>
    </location>
</feature>
<dbReference type="STRING" id="57577.A0A2K3M599"/>
<feature type="region of interest" description="Disordered" evidence="1">
    <location>
        <begin position="1"/>
        <end position="49"/>
    </location>
</feature>
<dbReference type="Proteomes" id="UP000236291">
    <property type="component" value="Unassembled WGS sequence"/>
</dbReference>
<sequence>MTPGTVQNDSAAVSSSQSLTDETTAKQQQMTTTAETLTSPPSSSDDSHHDLPLSTLPFDLVQEILCRLPVKSLMQFQCVCKSWKLLISGDHKFAKKHLHISITQSRHHLMVNKWKDALISSIFDAVSEAKITQTKLRSPPFLNKGYYFVSVASCHGIVCFQIPYYVVFWNPSIGKYKTSPFLRLAQHYGLGYDHVNDNYKLVAVYNYDDQGDSSDDDNGNGNGGDDDDDDDVFEVSKKTEVMVHTLGTDCWRKIRKFPCGVPVGKSAGIFVGGAINWVTSKDGNEFYASSYFIVSLNMANESYQEILQPDYGELFVVGLTLGVLRDCLCIFSHGESFVDIWLMNEYGVKKSWNKLFTIPFVKDIGLYPSNKAIYIYEDEQVLLVSSDDEHRSNPKLVVYDSKSDTFKFPEIAIRRVPTIYVESLITTCF</sequence>
<feature type="compositionally biased region" description="Polar residues" evidence="1">
    <location>
        <begin position="1"/>
        <end position="21"/>
    </location>
</feature>
<feature type="domain" description="F-box" evidence="2">
    <location>
        <begin position="50"/>
        <end position="96"/>
    </location>
</feature>
<dbReference type="Pfam" id="PF07734">
    <property type="entry name" value="FBA_1"/>
    <property type="match status" value="1"/>
</dbReference>
<dbReference type="CDD" id="cd22157">
    <property type="entry name" value="F-box_AtFBW1-like"/>
    <property type="match status" value="1"/>
</dbReference>
<feature type="compositionally biased region" description="Low complexity" evidence="1">
    <location>
        <begin position="25"/>
        <end position="44"/>
    </location>
</feature>
<proteinExistence type="predicted"/>
<dbReference type="Gene3D" id="1.20.1280.50">
    <property type="match status" value="1"/>
</dbReference>
<dbReference type="PROSITE" id="PS50181">
    <property type="entry name" value="FBOX"/>
    <property type="match status" value="1"/>
</dbReference>
<dbReference type="InterPro" id="IPR017451">
    <property type="entry name" value="F-box-assoc_interact_dom"/>
</dbReference>
<accession>A0A2K3M599</accession>
<organism evidence="3 4">
    <name type="scientific">Trifolium pratense</name>
    <name type="common">Red clover</name>
    <dbReference type="NCBI Taxonomy" id="57577"/>
    <lineage>
        <taxon>Eukaryota</taxon>
        <taxon>Viridiplantae</taxon>
        <taxon>Streptophyta</taxon>
        <taxon>Embryophyta</taxon>
        <taxon>Tracheophyta</taxon>
        <taxon>Spermatophyta</taxon>
        <taxon>Magnoliopsida</taxon>
        <taxon>eudicotyledons</taxon>
        <taxon>Gunneridae</taxon>
        <taxon>Pentapetalae</taxon>
        <taxon>rosids</taxon>
        <taxon>fabids</taxon>
        <taxon>Fabales</taxon>
        <taxon>Fabaceae</taxon>
        <taxon>Papilionoideae</taxon>
        <taxon>50 kb inversion clade</taxon>
        <taxon>NPAAA clade</taxon>
        <taxon>Hologalegina</taxon>
        <taxon>IRL clade</taxon>
        <taxon>Trifolieae</taxon>
        <taxon>Trifolium</taxon>
    </lineage>
</organism>
<dbReference type="EMBL" id="ASHM01050021">
    <property type="protein sequence ID" value="PNX85971.1"/>
    <property type="molecule type" value="Genomic_DNA"/>
</dbReference>